<dbReference type="Gene3D" id="3.40.30.10">
    <property type="entry name" value="Glutaredoxin"/>
    <property type="match status" value="1"/>
</dbReference>
<feature type="domain" description="Thioredoxin" evidence="2">
    <location>
        <begin position="17"/>
        <end position="121"/>
    </location>
</feature>
<gene>
    <name evidence="3" type="ORF">GTA08_BOTSDO01695</name>
</gene>
<name>A0A8H4J7A3_9PEZI</name>
<dbReference type="PANTHER" id="PTHR12452:SF0">
    <property type="entry name" value="THIOREDOXIN DOMAIN-CONTAINING PROTEIN 17"/>
    <property type="match status" value="1"/>
</dbReference>
<dbReference type="OrthoDB" id="78947at2759"/>
<dbReference type="PANTHER" id="PTHR12452">
    <property type="entry name" value="42-9-9 PROTEIN-RELATED"/>
    <property type="match status" value="1"/>
</dbReference>
<protein>
    <submittedName>
        <fullName evidence="3">Thioredoxin-like protein 5</fullName>
    </submittedName>
</protein>
<reference evidence="3" key="1">
    <citation type="submission" date="2020-04" db="EMBL/GenBank/DDBJ databases">
        <title>Genome Assembly and Annotation of Botryosphaeria dothidea sdau 11-99, a Latent Pathogen of Apple Fruit Ring Rot in China.</title>
        <authorList>
            <person name="Yu C."/>
            <person name="Diao Y."/>
            <person name="Lu Q."/>
            <person name="Zhao J."/>
            <person name="Cui S."/>
            <person name="Peng C."/>
            <person name="He B."/>
            <person name="Liu H."/>
        </authorList>
    </citation>
    <scope>NUCLEOTIDE SEQUENCE [LARGE SCALE GENOMIC DNA]</scope>
    <source>
        <strain evidence="3">Sdau11-99</strain>
    </source>
</reference>
<dbReference type="Proteomes" id="UP000572817">
    <property type="component" value="Unassembled WGS sequence"/>
</dbReference>
<evidence type="ECO:0000313" key="4">
    <source>
        <dbReference type="Proteomes" id="UP000572817"/>
    </source>
</evidence>
<dbReference type="Pfam" id="PF06110">
    <property type="entry name" value="TXD17-like_Trx"/>
    <property type="match status" value="1"/>
</dbReference>
<evidence type="ECO:0000256" key="1">
    <source>
        <dbReference type="ARBA" id="ARBA00008987"/>
    </source>
</evidence>
<organism evidence="3 4">
    <name type="scientific">Botryosphaeria dothidea</name>
    <dbReference type="NCBI Taxonomy" id="55169"/>
    <lineage>
        <taxon>Eukaryota</taxon>
        <taxon>Fungi</taxon>
        <taxon>Dikarya</taxon>
        <taxon>Ascomycota</taxon>
        <taxon>Pezizomycotina</taxon>
        <taxon>Dothideomycetes</taxon>
        <taxon>Dothideomycetes incertae sedis</taxon>
        <taxon>Botryosphaeriales</taxon>
        <taxon>Botryosphaeriaceae</taxon>
        <taxon>Botryosphaeria</taxon>
    </lineage>
</organism>
<dbReference type="InterPro" id="IPR036249">
    <property type="entry name" value="Thioredoxin-like_sf"/>
</dbReference>
<evidence type="ECO:0000259" key="2">
    <source>
        <dbReference type="Pfam" id="PF06110"/>
    </source>
</evidence>
<dbReference type="InterPro" id="IPR045108">
    <property type="entry name" value="TXNDC17-like"/>
</dbReference>
<evidence type="ECO:0000313" key="3">
    <source>
        <dbReference type="EMBL" id="KAF4314645.1"/>
    </source>
</evidence>
<sequence>MPLTTTTEAPKQLAKTLEKEVEATDSSSFAVIYASHVDGQSWCGDCRAAEPIVEKKFGGKYGEKVWVVYAGDKVEWRAPDNAWRKEPFKITHLPTLVKFTPEKKWEKLVEAEVYNQKKLDAFVGF</sequence>
<comment type="caution">
    <text evidence="3">The sequence shown here is derived from an EMBL/GenBank/DDBJ whole genome shotgun (WGS) entry which is preliminary data.</text>
</comment>
<dbReference type="GO" id="GO:0047134">
    <property type="term" value="F:protein-disulfide reductase [NAD(P)H] activity"/>
    <property type="evidence" value="ECO:0007669"/>
    <property type="project" value="InterPro"/>
</dbReference>
<dbReference type="InterPro" id="IPR010357">
    <property type="entry name" value="TXNDC17_dom"/>
</dbReference>
<dbReference type="GO" id="GO:0005829">
    <property type="term" value="C:cytosol"/>
    <property type="evidence" value="ECO:0007669"/>
    <property type="project" value="TreeGrafter"/>
</dbReference>
<dbReference type="AlphaFoldDB" id="A0A8H4J7A3"/>
<keyword evidence="4" id="KW-1185">Reference proteome</keyword>
<dbReference type="SUPFAM" id="SSF52833">
    <property type="entry name" value="Thioredoxin-like"/>
    <property type="match status" value="1"/>
</dbReference>
<accession>A0A8H4J7A3</accession>
<proteinExistence type="inferred from homology"/>
<comment type="similarity">
    <text evidence="1">Belongs to the thioredoxin family.</text>
</comment>
<dbReference type="EMBL" id="WWBZ02000001">
    <property type="protein sequence ID" value="KAF4314645.1"/>
    <property type="molecule type" value="Genomic_DNA"/>
</dbReference>